<dbReference type="SUPFAM" id="SSF48452">
    <property type="entry name" value="TPR-like"/>
    <property type="match status" value="2"/>
</dbReference>
<dbReference type="AlphaFoldDB" id="A0AA40B1Z8"/>
<evidence type="ECO:0000256" key="1">
    <source>
        <dbReference type="ARBA" id="ARBA00022737"/>
    </source>
</evidence>
<dbReference type="PROSITE" id="PS50005">
    <property type="entry name" value="TPR"/>
    <property type="match status" value="1"/>
</dbReference>
<accession>A0AA40B1Z8</accession>
<gene>
    <name evidence="4" type="ORF">B0H67DRAFT_642481</name>
</gene>
<keyword evidence="1" id="KW-0677">Repeat</keyword>
<dbReference type="EMBL" id="JAUKUA010000002">
    <property type="protein sequence ID" value="KAK0726164.1"/>
    <property type="molecule type" value="Genomic_DNA"/>
</dbReference>
<feature type="repeat" description="TPR" evidence="3">
    <location>
        <begin position="679"/>
        <end position="712"/>
    </location>
</feature>
<reference evidence="4" key="1">
    <citation type="submission" date="2023-06" db="EMBL/GenBank/DDBJ databases">
        <title>Genome-scale phylogeny and comparative genomics of the fungal order Sordariales.</title>
        <authorList>
            <consortium name="Lawrence Berkeley National Laboratory"/>
            <person name="Hensen N."/>
            <person name="Bonometti L."/>
            <person name="Westerberg I."/>
            <person name="Brannstrom I.O."/>
            <person name="Guillou S."/>
            <person name="Cros-Aarteil S."/>
            <person name="Calhoun S."/>
            <person name="Haridas S."/>
            <person name="Kuo A."/>
            <person name="Mondo S."/>
            <person name="Pangilinan J."/>
            <person name="Riley R."/>
            <person name="Labutti K."/>
            <person name="Andreopoulos B."/>
            <person name="Lipzen A."/>
            <person name="Chen C."/>
            <person name="Yanf M."/>
            <person name="Daum C."/>
            <person name="Ng V."/>
            <person name="Clum A."/>
            <person name="Steindorff A."/>
            <person name="Ohm R."/>
            <person name="Martin F."/>
            <person name="Silar P."/>
            <person name="Natvig D."/>
            <person name="Lalanne C."/>
            <person name="Gautier V."/>
            <person name="Ament-Velasquez S.L."/>
            <person name="Kruys A."/>
            <person name="Hutchinson M.I."/>
            <person name="Powell A.J."/>
            <person name="Barry K."/>
            <person name="Miller A.N."/>
            <person name="Grigoriev I.V."/>
            <person name="Debuchy R."/>
            <person name="Gladieux P."/>
            <person name="Thoren M.H."/>
            <person name="Johannesson H."/>
        </authorList>
    </citation>
    <scope>NUCLEOTIDE SEQUENCE</scope>
    <source>
        <strain evidence="4">SMH4607-1</strain>
    </source>
</reference>
<dbReference type="Proteomes" id="UP001172102">
    <property type="component" value="Unassembled WGS sequence"/>
</dbReference>
<proteinExistence type="predicted"/>
<evidence type="ECO:0000313" key="5">
    <source>
        <dbReference type="Proteomes" id="UP001172102"/>
    </source>
</evidence>
<dbReference type="SUPFAM" id="SSF52540">
    <property type="entry name" value="P-loop containing nucleoside triphosphate hydrolases"/>
    <property type="match status" value="1"/>
</dbReference>
<sequence length="761" mass="86313">MNAPPRAIDQLDATSKKRWDKTVEINLAKLGKRKDTVKRDLDHATFDLYLKELLKSKQSHGMSSIVVIAEPVLHLLDSFAKAIGSMAQTDQTALPIWGVTQAVFKVPSNVLESLKAISDMIEDLVNSLPRFGEYERLFPEAHELNEPLRELYDDYVGFCVNAAVFLRSKRLGRPSPTRWPQSLLTRHLKTPMLMPFSSNQPCSLSREGYLAFLKEFNEIKAKIKSHTEKFQMCVDIAHTRLARKANDTVVSTHHHVLALVKRTAEPQTMILGMQFARNPRFQGRDQVLLQFHQNVQPWSAKDGPGTLQKSCVLHGIGGVGKTQVASEYVYRFKDSYKHICWARAKTGPEMAKGFHDFAQELIMPHQLSVNQSGGSDVMKAWFMNKETKEPGKLQRTIKSAIEIVRRSFPAQSATQGPPNQNWAIWKEYLPHVLSLQTLYAKRQDTLQPTPTLATLLMDAGMYLWETGLTRDGIETLEIDSLVYKRMEDDNEIIPVYANICSVRAVLHGEIGYSGRSLARVAAQEALALRQRRVCDQEAVGVRSVVDYLLLSNGWNDLGVMLMQNEEFGQARPAIKKALATKEEWIDEDNQPQKFGESYKNLAYIRLYQGLVDEARDFGRRAHILTKKANGERSQAALKGKFVYGCVLLGTGDMAEAKRIHKEVLASRKDLYGPDHHLVRDSVYTLGEIYRLFGKYDKAEQFFREALREPESAQSPARFHLALLLRTPRDEKPVDKTRLEEAQMLEEEAAETKDSFGQQLTD</sequence>
<comment type="caution">
    <text evidence="4">The sequence shown here is derived from an EMBL/GenBank/DDBJ whole genome shotgun (WGS) entry which is preliminary data.</text>
</comment>
<keyword evidence="5" id="KW-1185">Reference proteome</keyword>
<dbReference type="InterPro" id="IPR011990">
    <property type="entry name" value="TPR-like_helical_dom_sf"/>
</dbReference>
<dbReference type="SMART" id="SM00028">
    <property type="entry name" value="TPR"/>
    <property type="match status" value="3"/>
</dbReference>
<dbReference type="Gene3D" id="3.40.50.300">
    <property type="entry name" value="P-loop containing nucleotide triphosphate hydrolases"/>
    <property type="match status" value="1"/>
</dbReference>
<organism evidence="4 5">
    <name type="scientific">Lasiosphaeris hirsuta</name>
    <dbReference type="NCBI Taxonomy" id="260670"/>
    <lineage>
        <taxon>Eukaryota</taxon>
        <taxon>Fungi</taxon>
        <taxon>Dikarya</taxon>
        <taxon>Ascomycota</taxon>
        <taxon>Pezizomycotina</taxon>
        <taxon>Sordariomycetes</taxon>
        <taxon>Sordariomycetidae</taxon>
        <taxon>Sordariales</taxon>
        <taxon>Lasiosphaeriaceae</taxon>
        <taxon>Lasiosphaeris</taxon>
    </lineage>
</organism>
<name>A0AA40B1Z8_9PEZI</name>
<dbReference type="PANTHER" id="PTHR45641:SF19">
    <property type="entry name" value="NEPHROCYSTIN-3"/>
    <property type="match status" value="1"/>
</dbReference>
<evidence type="ECO:0000256" key="3">
    <source>
        <dbReference type="PROSITE-ProRule" id="PRU00339"/>
    </source>
</evidence>
<dbReference type="PANTHER" id="PTHR45641">
    <property type="entry name" value="TETRATRICOPEPTIDE REPEAT PROTEIN (AFU_ORTHOLOGUE AFUA_6G03870)"/>
    <property type="match status" value="1"/>
</dbReference>
<dbReference type="InterPro" id="IPR027417">
    <property type="entry name" value="P-loop_NTPase"/>
</dbReference>
<dbReference type="Gene3D" id="1.25.40.10">
    <property type="entry name" value="Tetratricopeptide repeat domain"/>
    <property type="match status" value="1"/>
</dbReference>
<dbReference type="Pfam" id="PF13424">
    <property type="entry name" value="TPR_12"/>
    <property type="match status" value="1"/>
</dbReference>
<protein>
    <recommendedName>
        <fullName evidence="6">NB-ARC domain-containing protein</fullName>
    </recommendedName>
</protein>
<dbReference type="InterPro" id="IPR019734">
    <property type="entry name" value="TPR_rpt"/>
</dbReference>
<keyword evidence="2 3" id="KW-0802">TPR repeat</keyword>
<evidence type="ECO:0000313" key="4">
    <source>
        <dbReference type="EMBL" id="KAK0726164.1"/>
    </source>
</evidence>
<evidence type="ECO:0008006" key="6">
    <source>
        <dbReference type="Google" id="ProtNLM"/>
    </source>
</evidence>
<evidence type="ECO:0000256" key="2">
    <source>
        <dbReference type="ARBA" id="ARBA00022803"/>
    </source>
</evidence>